<proteinExistence type="inferred from homology"/>
<dbReference type="InterPro" id="IPR025257">
    <property type="entry name" value="MINDY-3/4_CD"/>
</dbReference>
<name>A0A9Q0MVY2_9DIPT</name>
<dbReference type="OrthoDB" id="9981542at2759"/>
<comment type="catalytic activity">
    <reaction evidence="1 8">
        <text>Thiol-dependent hydrolysis of ester, thioester, amide, peptide and isopeptide bonds formed by the C-terminal Gly of ubiquitin (a 76-residue protein attached to proteins as an intracellular targeting signal).</text>
        <dbReference type="EC" id="3.4.19.12"/>
    </reaction>
</comment>
<organism evidence="10 11">
    <name type="scientific">Pseudolycoriella hygida</name>
    <dbReference type="NCBI Taxonomy" id="35572"/>
    <lineage>
        <taxon>Eukaryota</taxon>
        <taxon>Metazoa</taxon>
        <taxon>Ecdysozoa</taxon>
        <taxon>Arthropoda</taxon>
        <taxon>Hexapoda</taxon>
        <taxon>Insecta</taxon>
        <taxon>Pterygota</taxon>
        <taxon>Neoptera</taxon>
        <taxon>Endopterygota</taxon>
        <taxon>Diptera</taxon>
        <taxon>Nematocera</taxon>
        <taxon>Sciaroidea</taxon>
        <taxon>Sciaridae</taxon>
        <taxon>Pseudolycoriella</taxon>
    </lineage>
</organism>
<dbReference type="Proteomes" id="UP001151699">
    <property type="component" value="Chromosome X"/>
</dbReference>
<evidence type="ECO:0000256" key="8">
    <source>
        <dbReference type="RuleBase" id="RU367088"/>
    </source>
</evidence>
<evidence type="ECO:0000256" key="3">
    <source>
        <dbReference type="ARBA" id="ARBA00011074"/>
    </source>
</evidence>
<feature type="non-terminal residue" evidence="10">
    <location>
        <position position="1"/>
    </location>
</feature>
<evidence type="ECO:0000313" key="10">
    <source>
        <dbReference type="EMBL" id="KAJ6639022.1"/>
    </source>
</evidence>
<accession>A0A9Q0MVY2</accession>
<dbReference type="AlphaFoldDB" id="A0A9Q0MVY2"/>
<dbReference type="InterPro" id="IPR011992">
    <property type="entry name" value="EF-hand-dom_pair"/>
</dbReference>
<keyword evidence="4 8" id="KW-0645">Protease</keyword>
<reference evidence="10" key="1">
    <citation type="submission" date="2022-07" db="EMBL/GenBank/DDBJ databases">
        <authorList>
            <person name="Trinca V."/>
            <person name="Uliana J.V.C."/>
            <person name="Torres T.T."/>
            <person name="Ward R.J."/>
            <person name="Monesi N."/>
        </authorList>
    </citation>
    <scope>NUCLEOTIDE SEQUENCE</scope>
    <source>
        <strain evidence="10">HSMRA1968</strain>
        <tissue evidence="10">Whole embryos</tissue>
    </source>
</reference>
<comment type="caution">
    <text evidence="10">The sequence shown here is derived from an EMBL/GenBank/DDBJ whole genome shotgun (WGS) entry which is preliminary data.</text>
</comment>
<protein>
    <recommendedName>
        <fullName evidence="8">Ubiquitin carboxyl-terminal hydrolase MINDY</fullName>
        <ecNumber evidence="8">3.4.19.12</ecNumber>
    </recommendedName>
</protein>
<keyword evidence="6 8" id="KW-0378">Hydrolase</keyword>
<evidence type="ECO:0000256" key="1">
    <source>
        <dbReference type="ARBA" id="ARBA00000707"/>
    </source>
</evidence>
<evidence type="ECO:0000259" key="9">
    <source>
        <dbReference type="SMART" id="SM01174"/>
    </source>
</evidence>
<dbReference type="PANTHER" id="PTHR12473:SF17">
    <property type="entry name" value="UBIQUITIN CARBOXYL-TERMINAL HYDROLASE MINDY-3"/>
    <property type="match status" value="1"/>
</dbReference>
<evidence type="ECO:0000256" key="2">
    <source>
        <dbReference type="ARBA" id="ARBA00002107"/>
    </source>
</evidence>
<sequence>MADDTASCASTSRDEQELKEIRLLLWGPNINLDIFRRWSQGFEFSPEEPSALVQKEGGPCGVIAPVQAFLLKILLMDTPGHSFSDLTTDKCKTLLVQAFCNILMKCKKNKFRIVTLPDPEVGKEVLEDDALEDDHKDYEGASDEDTKMNSLVTFEWSPEEFHERLCVCPLDNIEDVEKYYAKNFETISGQYGVLLFMYTVFLTKSVENIILELLDTSEPLIHNTYGYASQGLINLMLTGQAVAHVWDHDKDVGGLKLRGLSEQPDIGFITLMEQMRYCTVGSFYKNPKNPVWIMGSETHLTVLFSNEKRLVSAETPSEIARRVFKSFDPEGNNFIPTPVLQDVLCALDLVSEQGYVDIMSSKLDPESLGIILMNAFMDEFFPEEVRSMPDTFNIMHYNGLPGSNLSHMLSIVSTINSKRTNK</sequence>
<dbReference type="SUPFAM" id="SSF47473">
    <property type="entry name" value="EF-hand"/>
    <property type="match status" value="1"/>
</dbReference>
<dbReference type="SMART" id="SM01174">
    <property type="entry name" value="DUF4205"/>
    <property type="match status" value="1"/>
</dbReference>
<keyword evidence="5 8" id="KW-0833">Ubl conjugation pathway</keyword>
<dbReference type="PANTHER" id="PTHR12473">
    <property type="entry name" value="UBIQUITIN CARBOXYL-TERMINAL HYDROLASE MINDY-4-RELATED"/>
    <property type="match status" value="1"/>
</dbReference>
<dbReference type="GO" id="GO:0006508">
    <property type="term" value="P:proteolysis"/>
    <property type="evidence" value="ECO:0007669"/>
    <property type="project" value="UniProtKB-KW"/>
</dbReference>
<dbReference type="EMBL" id="WJQU01000003">
    <property type="protein sequence ID" value="KAJ6639022.1"/>
    <property type="molecule type" value="Genomic_DNA"/>
</dbReference>
<keyword evidence="7 8" id="KW-0788">Thiol protease</keyword>
<dbReference type="InterPro" id="IPR039785">
    <property type="entry name" value="MINY3/4"/>
</dbReference>
<dbReference type="GO" id="GO:1990380">
    <property type="term" value="F:K48-linked deubiquitinase activity"/>
    <property type="evidence" value="ECO:0007669"/>
    <property type="project" value="UniProtKB-UniRule"/>
</dbReference>
<dbReference type="GO" id="GO:0071108">
    <property type="term" value="P:protein K48-linked deubiquitination"/>
    <property type="evidence" value="ECO:0007669"/>
    <property type="project" value="InterPro"/>
</dbReference>
<keyword evidence="11" id="KW-1185">Reference proteome</keyword>
<dbReference type="Pfam" id="PF13898">
    <property type="entry name" value="MINDY-3_4_CD"/>
    <property type="match status" value="1"/>
</dbReference>
<evidence type="ECO:0000256" key="6">
    <source>
        <dbReference type="ARBA" id="ARBA00022801"/>
    </source>
</evidence>
<evidence type="ECO:0000256" key="7">
    <source>
        <dbReference type="ARBA" id="ARBA00022807"/>
    </source>
</evidence>
<feature type="domain" description="Deubiquitinating enzyme MINDY-3/4 conserved" evidence="9">
    <location>
        <begin position="22"/>
        <end position="364"/>
    </location>
</feature>
<evidence type="ECO:0000256" key="4">
    <source>
        <dbReference type="ARBA" id="ARBA00022670"/>
    </source>
</evidence>
<evidence type="ECO:0000313" key="11">
    <source>
        <dbReference type="Proteomes" id="UP001151699"/>
    </source>
</evidence>
<comment type="function">
    <text evidence="2 8">Hydrolase that can remove 'Lys-48'-linked conjugated ubiquitin from proteins.</text>
</comment>
<dbReference type="EC" id="3.4.19.12" evidence="8"/>
<evidence type="ECO:0000256" key="5">
    <source>
        <dbReference type="ARBA" id="ARBA00022786"/>
    </source>
</evidence>
<dbReference type="GO" id="GO:0004843">
    <property type="term" value="F:cysteine-type deubiquitinase activity"/>
    <property type="evidence" value="ECO:0007669"/>
    <property type="project" value="UniProtKB-UniRule"/>
</dbReference>
<comment type="similarity">
    <text evidence="3 8">Belongs to the MINDY deubiquitinase family. FAM188 subfamily.</text>
</comment>
<gene>
    <name evidence="10" type="primary">mindy3</name>
    <name evidence="10" type="ORF">Bhyg_11761</name>
</gene>